<dbReference type="InterPro" id="IPR016730">
    <property type="entry name" value="RNA-bd_FAU-1"/>
</dbReference>
<name>A0A832WRM2_9EURY</name>
<keyword evidence="4 6" id="KW-0378">Hydrolase</keyword>
<dbReference type="Gene3D" id="2.40.380.10">
    <property type="entry name" value="FomD-like"/>
    <property type="match status" value="1"/>
</dbReference>
<organism evidence="8 9">
    <name type="scientific">Methanopyrus kandleri</name>
    <dbReference type="NCBI Taxonomy" id="2320"/>
    <lineage>
        <taxon>Archaea</taxon>
        <taxon>Methanobacteriati</taxon>
        <taxon>Methanobacteriota</taxon>
        <taxon>Methanomada group</taxon>
        <taxon>Methanopyri</taxon>
        <taxon>Methanopyrales</taxon>
        <taxon>Methanopyraceae</taxon>
        <taxon>Methanopyrus</taxon>
    </lineage>
</organism>
<comment type="function">
    <text evidence="6">Probable RNase involved in rRNA stability through maturation and/or degradation of precursor rRNAs. Binds to RNA in loop regions with AU-rich sequences.</text>
</comment>
<evidence type="ECO:0000256" key="1">
    <source>
        <dbReference type="ARBA" id="ARBA00022552"/>
    </source>
</evidence>
<gene>
    <name evidence="6" type="primary">fau-1</name>
    <name evidence="8" type="ORF">HA336_03820</name>
</gene>
<dbReference type="EMBL" id="DUJS01000004">
    <property type="protein sequence ID" value="HII70341.1"/>
    <property type="molecule type" value="Genomic_DNA"/>
</dbReference>
<evidence type="ECO:0000256" key="3">
    <source>
        <dbReference type="ARBA" id="ARBA00022759"/>
    </source>
</evidence>
<dbReference type="SUPFAM" id="SSF50249">
    <property type="entry name" value="Nucleic acid-binding proteins"/>
    <property type="match status" value="1"/>
</dbReference>
<dbReference type="InterPro" id="IPR012340">
    <property type="entry name" value="NA-bd_OB-fold"/>
</dbReference>
<dbReference type="GO" id="GO:0035925">
    <property type="term" value="F:mRNA 3'-UTR AU-rich region binding"/>
    <property type="evidence" value="ECO:0007669"/>
    <property type="project" value="UniProtKB-UniRule"/>
</dbReference>
<protein>
    <recommendedName>
        <fullName evidence="6">Probable ribonuclease FAU-1</fullName>
        <ecNumber evidence="6">3.1.26.-</ecNumber>
    </recommendedName>
    <alternativeName>
        <fullName evidence="6">RNA-binding protein FAU-1</fullName>
    </alternativeName>
</protein>
<evidence type="ECO:0000259" key="7">
    <source>
        <dbReference type="PROSITE" id="PS50126"/>
    </source>
</evidence>
<dbReference type="GO" id="GO:0006364">
    <property type="term" value="P:rRNA processing"/>
    <property type="evidence" value="ECO:0007669"/>
    <property type="project" value="UniProtKB-UniRule"/>
</dbReference>
<reference evidence="8" key="1">
    <citation type="journal article" date="2020" name="bioRxiv">
        <title>A rank-normalized archaeal taxonomy based on genome phylogeny resolves widespread incomplete and uneven classifications.</title>
        <authorList>
            <person name="Rinke C."/>
            <person name="Chuvochina M."/>
            <person name="Mussig A.J."/>
            <person name="Chaumeil P.-A."/>
            <person name="Waite D.W."/>
            <person name="Whitman W.B."/>
            <person name="Parks D.H."/>
            <person name="Hugenholtz P."/>
        </authorList>
    </citation>
    <scope>NUCLEOTIDE SEQUENCE</scope>
    <source>
        <strain evidence="8">UBA8853</strain>
    </source>
</reference>
<keyword evidence="1 6" id="KW-0698">rRNA processing</keyword>
<dbReference type="Pfam" id="PF10150">
    <property type="entry name" value="RNase_E_G"/>
    <property type="match status" value="1"/>
</dbReference>
<dbReference type="HAMAP" id="MF_01910">
    <property type="entry name" value="RNA_binding_AU_1"/>
    <property type="match status" value="1"/>
</dbReference>
<comment type="caution">
    <text evidence="8">The sequence shown here is derived from an EMBL/GenBank/DDBJ whole genome shotgun (WGS) entry which is preliminary data.</text>
</comment>
<dbReference type="Proteomes" id="UP000619545">
    <property type="component" value="Unassembled WGS sequence"/>
</dbReference>
<keyword evidence="5 6" id="KW-0694">RNA-binding</keyword>
<dbReference type="GO" id="GO:0016891">
    <property type="term" value="F:RNA endonuclease activity producing 5'-phosphomonoesters, hydrolytic mechanism"/>
    <property type="evidence" value="ECO:0007669"/>
    <property type="project" value="UniProtKB-UniRule"/>
</dbReference>
<dbReference type="GeneID" id="1476600"/>
<evidence type="ECO:0000256" key="2">
    <source>
        <dbReference type="ARBA" id="ARBA00022722"/>
    </source>
</evidence>
<dbReference type="InterPro" id="IPR007295">
    <property type="entry name" value="DUF402"/>
</dbReference>
<keyword evidence="3 6" id="KW-0255">Endonuclease</keyword>
<accession>A0A832WRM2</accession>
<evidence type="ECO:0000313" key="9">
    <source>
        <dbReference type="Proteomes" id="UP000619545"/>
    </source>
</evidence>
<dbReference type="PANTHER" id="PTHR39159:SF1">
    <property type="entry name" value="UPF0374 PROTEIN YGAC"/>
    <property type="match status" value="1"/>
</dbReference>
<evidence type="ECO:0000313" key="8">
    <source>
        <dbReference type="EMBL" id="HII70341.1"/>
    </source>
</evidence>
<comment type="similarity">
    <text evidence="6">Belongs to the FAU-1 family.</text>
</comment>
<dbReference type="OMA" id="DIVKWPD"/>
<dbReference type="PANTHER" id="PTHR39159">
    <property type="match status" value="1"/>
</dbReference>
<sequence>MPCKVRIRGIYSTALTKICLDHGFIVTQPSDDIRRRFPDAEFDSGSPDVDVRDTRNRHGIEIQGPADDVRELVDILQSEVWATVTADKIGEGSVFKGVVREIDDRAGVAVVDLGNGLQGFLSEDESEVVEEGEELVVQVAKSVSDGPLKLTTEVTVAGEYAVLVPVEGIRVSRKIRDERERERLKRLGEALVPEGWGLIWRTAAEGKSGEELAEEIDDLIEERKQLFKRAEEMSEPGPIRDVREMELEIHSLAKSRLDSVRSEVLPTMVGHHYFKCRSLAGSVAVDTVEPFLDDLDEEVVAERLIRCLTRSEGPSEGDRIDIVHVKPGQGVKKLGGNPKVVEYDPVEGILKVRREMRGPGFYDGIDKPIEKGDYAISILPDGSMVTVHQYFNKDGELKGRYYNIGTPLEVFKNCVRYVDLEVDVVEPEEGEREIIDEEDLERAVDSGLIPEELAELALETAKRVEKRGMKEVKPYPVWKGFEHG</sequence>
<dbReference type="PROSITE" id="PS50126">
    <property type="entry name" value="S1"/>
    <property type="match status" value="1"/>
</dbReference>
<dbReference type="InterPro" id="IPR019307">
    <property type="entry name" value="RNA-bd_AU-1/RNase_E/G"/>
</dbReference>
<evidence type="ECO:0000256" key="5">
    <source>
        <dbReference type="ARBA" id="ARBA00022884"/>
    </source>
</evidence>
<dbReference type="InterPro" id="IPR003029">
    <property type="entry name" value="S1_domain"/>
</dbReference>
<feature type="domain" description="S1 motif" evidence="7">
    <location>
        <begin position="92"/>
        <end position="153"/>
    </location>
</feature>
<dbReference type="Pfam" id="PF04167">
    <property type="entry name" value="DUF402"/>
    <property type="match status" value="1"/>
</dbReference>
<dbReference type="SUPFAM" id="SSF159234">
    <property type="entry name" value="FomD-like"/>
    <property type="match status" value="1"/>
</dbReference>
<dbReference type="PIRSF" id="PIRSF018644">
    <property type="entry name" value="RNA-binding_FAU-1"/>
    <property type="match status" value="1"/>
</dbReference>
<evidence type="ECO:0000256" key="6">
    <source>
        <dbReference type="HAMAP-Rule" id="MF_01910"/>
    </source>
</evidence>
<dbReference type="EC" id="3.1.26.-" evidence="6"/>
<dbReference type="InterPro" id="IPR035930">
    <property type="entry name" value="FomD-like_sf"/>
</dbReference>
<dbReference type="AlphaFoldDB" id="A0A832WRM2"/>
<proteinExistence type="inferred from homology"/>
<evidence type="ECO:0000256" key="4">
    <source>
        <dbReference type="ARBA" id="ARBA00022801"/>
    </source>
</evidence>
<keyword evidence="2 6" id="KW-0540">Nuclease</keyword>
<dbReference type="InterPro" id="IPR050212">
    <property type="entry name" value="Ntdp-like"/>
</dbReference>
<dbReference type="SMR" id="A0A832WRM2"/>
<dbReference type="RefSeq" id="WP_011018869.1">
    <property type="nucleotide sequence ID" value="NZ_DUJS01000004.1"/>
</dbReference>